<comment type="caution">
    <text evidence="1">The sequence shown here is derived from an EMBL/GenBank/DDBJ whole genome shotgun (WGS) entry which is preliminary data.</text>
</comment>
<keyword evidence="2" id="KW-1185">Reference proteome</keyword>
<dbReference type="RefSeq" id="WP_346186787.1">
    <property type="nucleotide sequence ID" value="NZ_BAABCE010000042.1"/>
</dbReference>
<dbReference type="InterPro" id="IPR046030">
    <property type="entry name" value="DUF5988"/>
</dbReference>
<evidence type="ECO:0000313" key="1">
    <source>
        <dbReference type="EMBL" id="GAA3596479.1"/>
    </source>
</evidence>
<sequence length="77" mass="8348">MERENVAGAGRLVVLVGGPPELSGAYRLPDERNADLSRVVVAYYGRHQRFAPTGESEVVGGQLVPVFRFVYSTAIAE</sequence>
<dbReference type="Pfam" id="PF19450">
    <property type="entry name" value="DUF5988"/>
    <property type="match status" value="1"/>
</dbReference>
<organism evidence="1 2">
    <name type="scientific">Streptomyces osmaniensis</name>
    <dbReference type="NCBI Taxonomy" id="593134"/>
    <lineage>
        <taxon>Bacteria</taxon>
        <taxon>Bacillati</taxon>
        <taxon>Actinomycetota</taxon>
        <taxon>Actinomycetes</taxon>
        <taxon>Kitasatosporales</taxon>
        <taxon>Streptomycetaceae</taxon>
        <taxon>Streptomyces</taxon>
    </lineage>
</organism>
<protein>
    <submittedName>
        <fullName evidence="1">Uncharacterized protein</fullName>
    </submittedName>
</protein>
<dbReference type="Proteomes" id="UP001500707">
    <property type="component" value="Unassembled WGS sequence"/>
</dbReference>
<evidence type="ECO:0000313" key="2">
    <source>
        <dbReference type="Proteomes" id="UP001500707"/>
    </source>
</evidence>
<accession>A0ABP6Z5E6</accession>
<reference evidence="2" key="1">
    <citation type="journal article" date="2019" name="Int. J. Syst. Evol. Microbiol.">
        <title>The Global Catalogue of Microorganisms (GCM) 10K type strain sequencing project: providing services to taxonomists for standard genome sequencing and annotation.</title>
        <authorList>
            <consortium name="The Broad Institute Genomics Platform"/>
            <consortium name="The Broad Institute Genome Sequencing Center for Infectious Disease"/>
            <person name="Wu L."/>
            <person name="Ma J."/>
        </authorList>
    </citation>
    <scope>NUCLEOTIDE SEQUENCE [LARGE SCALE GENOMIC DNA]</scope>
    <source>
        <strain evidence="2">JCM 17656</strain>
    </source>
</reference>
<name>A0ABP6Z5E6_9ACTN</name>
<dbReference type="EMBL" id="BAABCE010000042">
    <property type="protein sequence ID" value="GAA3596479.1"/>
    <property type="molecule type" value="Genomic_DNA"/>
</dbReference>
<proteinExistence type="predicted"/>
<gene>
    <name evidence="1" type="ORF">GCM10022295_91730</name>
</gene>